<name>A0A6B3VXS6_9BACI</name>
<reference evidence="3 4" key="1">
    <citation type="submission" date="2020-02" db="EMBL/GenBank/DDBJ databases">
        <title>Bacillus aquiflavi sp. nov., isolated from yellow water of strong flavor Chinese baijiu in Yibin region of China.</title>
        <authorList>
            <person name="Xie J."/>
        </authorList>
    </citation>
    <scope>NUCLEOTIDE SEQUENCE [LARGE SCALE GENOMIC DNA]</scope>
    <source>
        <strain evidence="3 4">3H-10</strain>
    </source>
</reference>
<keyword evidence="1" id="KW-0472">Membrane</keyword>
<dbReference type="Proteomes" id="UP000570010">
    <property type="component" value="Unassembled WGS sequence"/>
</dbReference>
<accession>A0A6B3VXS6</accession>
<feature type="transmembrane region" description="Helical" evidence="1">
    <location>
        <begin position="89"/>
        <end position="108"/>
    </location>
</feature>
<dbReference type="Proteomes" id="UP000472971">
    <property type="component" value="Unassembled WGS sequence"/>
</dbReference>
<dbReference type="EMBL" id="JACEIO010000028">
    <property type="protein sequence ID" value="MBA4537842.1"/>
    <property type="molecule type" value="Genomic_DNA"/>
</dbReference>
<dbReference type="InterPro" id="IPR041916">
    <property type="entry name" value="Anti_sigma_zinc_sf"/>
</dbReference>
<evidence type="ECO:0000313" key="4">
    <source>
        <dbReference type="Proteomes" id="UP000472971"/>
    </source>
</evidence>
<evidence type="ECO:0000313" key="2">
    <source>
        <dbReference type="EMBL" id="MBA4537842.1"/>
    </source>
</evidence>
<evidence type="ECO:0000256" key="1">
    <source>
        <dbReference type="SAM" id="Phobius"/>
    </source>
</evidence>
<dbReference type="EMBL" id="JAAIWN010000026">
    <property type="protein sequence ID" value="NEY82098.1"/>
    <property type="molecule type" value="Genomic_DNA"/>
</dbReference>
<dbReference type="RefSeq" id="WP_163242485.1">
    <property type="nucleotide sequence ID" value="NZ_JAAIWN010000026.1"/>
</dbReference>
<organism evidence="3 4">
    <name type="scientific">Bacillus aquiflavi</name>
    <dbReference type="NCBI Taxonomy" id="2672567"/>
    <lineage>
        <taxon>Bacteria</taxon>
        <taxon>Bacillati</taxon>
        <taxon>Bacillota</taxon>
        <taxon>Bacilli</taxon>
        <taxon>Bacillales</taxon>
        <taxon>Bacillaceae</taxon>
        <taxon>Bacillus</taxon>
    </lineage>
</organism>
<keyword evidence="4" id="KW-1185">Reference proteome</keyword>
<dbReference type="AlphaFoldDB" id="A0A6B3VXS6"/>
<evidence type="ECO:0000313" key="3">
    <source>
        <dbReference type="EMBL" id="NEY82098.1"/>
    </source>
</evidence>
<protein>
    <submittedName>
        <fullName evidence="3">Anti-sigma factor</fullName>
    </submittedName>
</protein>
<dbReference type="Gene3D" id="1.10.10.1320">
    <property type="entry name" value="Anti-sigma factor, zinc-finger domain"/>
    <property type="match status" value="1"/>
</dbReference>
<keyword evidence="1" id="KW-0812">Transmembrane</keyword>
<sequence>MKCPTKVVQYMHEYLDEELSAEKEKILREYLQKCPDCQTHLHELKKSIALVQSTSNVQAPSGFTANVMKKLPKEKKKIGIQRWFRHHPFLTAAALFIILMGGSIFSIWNEDQQFSVSKQPNLIVENDIVIVPEGEVIKGDIVVRNGTLKIEGEVQGNVTIINGEKYLASAGNVSGEIKEVNELFDWVWYNIKKTAKDVVNVFDKNKEQELD</sequence>
<reference evidence="2 5" key="2">
    <citation type="submission" date="2020-07" db="EMBL/GenBank/DDBJ databases">
        <authorList>
            <person name="Feng H."/>
        </authorList>
    </citation>
    <scope>NUCLEOTIDE SEQUENCE [LARGE SCALE GENOMIC DNA]</scope>
    <source>
        <strain evidence="5">s-12</strain>
        <strain evidence="2">S-12</strain>
    </source>
</reference>
<keyword evidence="1" id="KW-1133">Transmembrane helix</keyword>
<evidence type="ECO:0000313" key="5">
    <source>
        <dbReference type="Proteomes" id="UP000570010"/>
    </source>
</evidence>
<gene>
    <name evidence="3" type="ORF">G4D64_11430</name>
    <name evidence="2" type="ORF">H1Z61_12040</name>
</gene>
<proteinExistence type="predicted"/>
<comment type="caution">
    <text evidence="3">The sequence shown here is derived from an EMBL/GenBank/DDBJ whole genome shotgun (WGS) entry which is preliminary data.</text>
</comment>